<evidence type="ECO:0000256" key="5">
    <source>
        <dbReference type="SAM" id="Phobius"/>
    </source>
</evidence>
<sequence>MAMDIKSKFAAIRIRHIQVLFMFLLLTIGVGMRVQFSVALVAMTDETASKNPNIPVYDWDNKSILLSSFFWGYSALQIIAAMLSRIYGSKSFLIGAMAINSMACCLIPLAAEYLGANGVMISRAVMGLSQGFFYPSVYNILAHWIPPSERAQMGSSALAGGSFGIITGMPITGFISASWAGWSYSFYFYGTLGFLWIIGYYYLGASTPATHPNISKMEQAFIENQMDMNGAELKVPWKAIVTSPAFWAIFVAYIGQTWGFQTILSELPIYMNKVMKFNMETNGLLSAAPYLTMCLIIFLSGYLADFLINKNYLMVEQARRIFSFFASFVPATALVVLSFLPEDYITLCVVMIIIAIGLQGASSAGFEINHIDLSPNFAGVLMAICNSCGEVFSNLGPLTVHFIVTDETNKAQWRIIFLAAATSYIVSCGIFLTYMRADIQPWNNVNNIVKENENDKNERYIVNKIV</sequence>
<comment type="subcellular location">
    <subcellularLocation>
        <location evidence="1">Membrane</location>
        <topology evidence="1">Multi-pass membrane protein</topology>
    </subcellularLocation>
</comment>
<dbReference type="GO" id="GO:0022857">
    <property type="term" value="F:transmembrane transporter activity"/>
    <property type="evidence" value="ECO:0007669"/>
    <property type="project" value="InterPro"/>
</dbReference>
<evidence type="ECO:0000256" key="4">
    <source>
        <dbReference type="ARBA" id="ARBA00023136"/>
    </source>
</evidence>
<feature type="transmembrane region" description="Helical" evidence="5">
    <location>
        <begin position="157"/>
        <end position="180"/>
    </location>
</feature>
<dbReference type="InterPro" id="IPR050382">
    <property type="entry name" value="MFS_Na/Anion_cotransporter"/>
</dbReference>
<dbReference type="EMBL" id="OV651828">
    <property type="protein sequence ID" value="CAH1104149.1"/>
    <property type="molecule type" value="Genomic_DNA"/>
</dbReference>
<dbReference type="FunFam" id="1.20.1250.20:FF:000532">
    <property type="entry name" value="SLC (SoLute Carrier) homolog"/>
    <property type="match status" value="1"/>
</dbReference>
<evidence type="ECO:0000259" key="6">
    <source>
        <dbReference type="PROSITE" id="PS50850"/>
    </source>
</evidence>
<evidence type="ECO:0000313" key="8">
    <source>
        <dbReference type="Proteomes" id="UP001153636"/>
    </source>
</evidence>
<dbReference type="Proteomes" id="UP001153636">
    <property type="component" value="Chromosome 16"/>
</dbReference>
<dbReference type="GO" id="GO:0006820">
    <property type="term" value="P:monoatomic anion transport"/>
    <property type="evidence" value="ECO:0007669"/>
    <property type="project" value="TreeGrafter"/>
</dbReference>
<dbReference type="Pfam" id="PF07690">
    <property type="entry name" value="MFS_1"/>
    <property type="match status" value="1"/>
</dbReference>
<feature type="transmembrane region" description="Helical" evidence="5">
    <location>
        <begin position="91"/>
        <end position="111"/>
    </location>
</feature>
<feature type="transmembrane region" description="Helical" evidence="5">
    <location>
        <begin position="320"/>
        <end position="338"/>
    </location>
</feature>
<organism evidence="7 8">
    <name type="scientific">Psylliodes chrysocephalus</name>
    <dbReference type="NCBI Taxonomy" id="3402493"/>
    <lineage>
        <taxon>Eukaryota</taxon>
        <taxon>Metazoa</taxon>
        <taxon>Ecdysozoa</taxon>
        <taxon>Arthropoda</taxon>
        <taxon>Hexapoda</taxon>
        <taxon>Insecta</taxon>
        <taxon>Pterygota</taxon>
        <taxon>Neoptera</taxon>
        <taxon>Endopterygota</taxon>
        <taxon>Coleoptera</taxon>
        <taxon>Polyphaga</taxon>
        <taxon>Cucujiformia</taxon>
        <taxon>Chrysomeloidea</taxon>
        <taxon>Chrysomelidae</taxon>
        <taxon>Galerucinae</taxon>
        <taxon>Alticini</taxon>
        <taxon>Psylliodes</taxon>
    </lineage>
</organism>
<dbReference type="PROSITE" id="PS50850">
    <property type="entry name" value="MFS"/>
    <property type="match status" value="1"/>
</dbReference>
<keyword evidence="4 5" id="KW-0472">Membrane</keyword>
<dbReference type="PANTHER" id="PTHR11662:SF280">
    <property type="entry name" value="FI21844P1-RELATED"/>
    <property type="match status" value="1"/>
</dbReference>
<name>A0A9P0G6Q0_9CUCU</name>
<accession>A0A9P0G6Q0</accession>
<dbReference type="InterPro" id="IPR036259">
    <property type="entry name" value="MFS_trans_sf"/>
</dbReference>
<evidence type="ECO:0000256" key="1">
    <source>
        <dbReference type="ARBA" id="ARBA00004141"/>
    </source>
</evidence>
<feature type="transmembrane region" description="Helical" evidence="5">
    <location>
        <begin position="20"/>
        <end position="43"/>
    </location>
</feature>
<feature type="transmembrane region" description="Helical" evidence="5">
    <location>
        <begin position="244"/>
        <end position="264"/>
    </location>
</feature>
<feature type="transmembrane region" description="Helical" evidence="5">
    <location>
        <begin position="123"/>
        <end position="145"/>
    </location>
</feature>
<keyword evidence="2 5" id="KW-0812">Transmembrane</keyword>
<feature type="transmembrane region" description="Helical" evidence="5">
    <location>
        <begin position="186"/>
        <end position="203"/>
    </location>
</feature>
<proteinExistence type="predicted"/>
<dbReference type="InterPro" id="IPR020846">
    <property type="entry name" value="MFS_dom"/>
</dbReference>
<dbReference type="InterPro" id="IPR011701">
    <property type="entry name" value="MFS"/>
</dbReference>
<dbReference type="PANTHER" id="PTHR11662">
    <property type="entry name" value="SOLUTE CARRIER FAMILY 17"/>
    <property type="match status" value="1"/>
</dbReference>
<feature type="transmembrane region" description="Helical" evidence="5">
    <location>
        <begin position="413"/>
        <end position="434"/>
    </location>
</feature>
<dbReference type="OrthoDB" id="2985014at2759"/>
<keyword evidence="8" id="KW-1185">Reference proteome</keyword>
<evidence type="ECO:0000256" key="3">
    <source>
        <dbReference type="ARBA" id="ARBA00022989"/>
    </source>
</evidence>
<feature type="transmembrane region" description="Helical" evidence="5">
    <location>
        <begin position="284"/>
        <end position="308"/>
    </location>
</feature>
<feature type="transmembrane region" description="Helical" evidence="5">
    <location>
        <begin position="63"/>
        <end position="84"/>
    </location>
</feature>
<dbReference type="SUPFAM" id="SSF103473">
    <property type="entry name" value="MFS general substrate transporter"/>
    <property type="match status" value="1"/>
</dbReference>
<evidence type="ECO:0000313" key="7">
    <source>
        <dbReference type="EMBL" id="CAH1104149.1"/>
    </source>
</evidence>
<feature type="transmembrane region" description="Helical" evidence="5">
    <location>
        <begin position="344"/>
        <end position="361"/>
    </location>
</feature>
<evidence type="ECO:0000256" key="2">
    <source>
        <dbReference type="ARBA" id="ARBA00022692"/>
    </source>
</evidence>
<protein>
    <recommendedName>
        <fullName evidence="6">Major facilitator superfamily (MFS) profile domain-containing protein</fullName>
    </recommendedName>
</protein>
<gene>
    <name evidence="7" type="ORF">PSYICH_LOCUS5259</name>
</gene>
<feature type="domain" description="Major facilitator superfamily (MFS) profile" evidence="6">
    <location>
        <begin position="17"/>
        <end position="438"/>
    </location>
</feature>
<dbReference type="AlphaFoldDB" id="A0A9P0G6Q0"/>
<keyword evidence="3 5" id="KW-1133">Transmembrane helix</keyword>
<reference evidence="7" key="1">
    <citation type="submission" date="2022-01" db="EMBL/GenBank/DDBJ databases">
        <authorList>
            <person name="King R."/>
        </authorList>
    </citation>
    <scope>NUCLEOTIDE SEQUENCE</scope>
</reference>
<dbReference type="GO" id="GO:0016020">
    <property type="term" value="C:membrane"/>
    <property type="evidence" value="ECO:0007669"/>
    <property type="project" value="UniProtKB-SubCell"/>
</dbReference>
<dbReference type="Gene3D" id="1.20.1250.20">
    <property type="entry name" value="MFS general substrate transporter like domains"/>
    <property type="match status" value="2"/>
</dbReference>